<evidence type="ECO:0000313" key="1">
    <source>
        <dbReference type="EMBL" id="CAG2254743.1"/>
    </source>
</evidence>
<evidence type="ECO:0000313" key="2">
    <source>
        <dbReference type="Proteomes" id="UP000683360"/>
    </source>
</evidence>
<dbReference type="EMBL" id="CAJPWZ010003251">
    <property type="protein sequence ID" value="CAG2254743.1"/>
    <property type="molecule type" value="Genomic_DNA"/>
</dbReference>
<accession>A0A8S3VDM7</accession>
<reference evidence="1" key="1">
    <citation type="submission" date="2021-03" db="EMBL/GenBank/DDBJ databases">
        <authorList>
            <person name="Bekaert M."/>
        </authorList>
    </citation>
    <scope>NUCLEOTIDE SEQUENCE</scope>
</reference>
<gene>
    <name evidence="1" type="ORF">MEDL_66207</name>
</gene>
<comment type="caution">
    <text evidence="1">The sequence shown here is derived from an EMBL/GenBank/DDBJ whole genome shotgun (WGS) entry which is preliminary data.</text>
</comment>
<keyword evidence="2" id="KW-1185">Reference proteome</keyword>
<sequence length="296" mass="33603">MLRKSAHAATYNMVLQVNHLRIKSAHAATYYMVLQVNHLRIKSAHAATYNMVLQVNHLRIKSAHAATYNMVLQVNHLRIKSAHAAMYNMVLQVSHLRIKSAHAATYNMVLQVNHLRIKSAHAAMYNMVLQVNHLRIKSAHAATYNMVLQVNHLRIKSAHAATYNMVLHGFTAIFEDDLLCFEHDCDQTGFKRHAGCCQYTPPAYKINLPPVISAIIPGTSRTNLRDIYLLRNVATAIPIVYFVAIIKLLSEPSSLAPIFQWRRGLKTKKKAVFSSVNKEKIYRNTELKEDSAKTRN</sequence>
<dbReference type="AlphaFoldDB" id="A0A8S3VDM7"/>
<protein>
    <submittedName>
        <fullName evidence="1">Uncharacterized protein</fullName>
    </submittedName>
</protein>
<proteinExistence type="predicted"/>
<organism evidence="1 2">
    <name type="scientific">Mytilus edulis</name>
    <name type="common">Blue mussel</name>
    <dbReference type="NCBI Taxonomy" id="6550"/>
    <lineage>
        <taxon>Eukaryota</taxon>
        <taxon>Metazoa</taxon>
        <taxon>Spiralia</taxon>
        <taxon>Lophotrochozoa</taxon>
        <taxon>Mollusca</taxon>
        <taxon>Bivalvia</taxon>
        <taxon>Autobranchia</taxon>
        <taxon>Pteriomorphia</taxon>
        <taxon>Mytilida</taxon>
        <taxon>Mytiloidea</taxon>
        <taxon>Mytilidae</taxon>
        <taxon>Mytilinae</taxon>
        <taxon>Mytilus</taxon>
    </lineage>
</organism>
<dbReference type="Proteomes" id="UP000683360">
    <property type="component" value="Unassembled WGS sequence"/>
</dbReference>
<name>A0A8S3VDM7_MYTED</name>